<dbReference type="GO" id="GO:0016616">
    <property type="term" value="F:oxidoreductase activity, acting on the CH-OH group of donors, NAD or NADP as acceptor"/>
    <property type="evidence" value="ECO:0007669"/>
    <property type="project" value="TreeGrafter"/>
</dbReference>
<dbReference type="InterPro" id="IPR001509">
    <property type="entry name" value="Epimerase_deHydtase"/>
</dbReference>
<dbReference type="InterPro" id="IPR050425">
    <property type="entry name" value="NAD(P)_dehydrat-like"/>
</dbReference>
<organism evidence="4 5">
    <name type="scientific">Talaromyces atroroseus</name>
    <dbReference type="NCBI Taxonomy" id="1441469"/>
    <lineage>
        <taxon>Eukaryota</taxon>
        <taxon>Fungi</taxon>
        <taxon>Dikarya</taxon>
        <taxon>Ascomycota</taxon>
        <taxon>Pezizomycotina</taxon>
        <taxon>Eurotiomycetes</taxon>
        <taxon>Eurotiomycetidae</taxon>
        <taxon>Eurotiales</taxon>
        <taxon>Trichocomaceae</taxon>
        <taxon>Talaromyces</taxon>
        <taxon>Talaromyces sect. Trachyspermi</taxon>
    </lineage>
</organism>
<dbReference type="PANTHER" id="PTHR10366:SF562">
    <property type="entry name" value="ALDEHYDE REDUCTASE II (AFU_ORTHOLOGUE AFUA_1G11360)"/>
    <property type="match status" value="1"/>
</dbReference>
<proteinExistence type="inferred from homology"/>
<comment type="caution">
    <text evidence="4">The sequence shown here is derived from an EMBL/GenBank/DDBJ whole genome shotgun (WGS) entry which is preliminary data.</text>
</comment>
<dbReference type="SMR" id="A0A225AGH9"/>
<evidence type="ECO:0000313" key="5">
    <source>
        <dbReference type="Proteomes" id="UP000214365"/>
    </source>
</evidence>
<dbReference type="SUPFAM" id="SSF51735">
    <property type="entry name" value="NAD(P)-binding Rossmann-fold domains"/>
    <property type="match status" value="1"/>
</dbReference>
<accession>A0A225AGH9</accession>
<dbReference type="STRING" id="1441469.A0A225AGH9"/>
<feature type="domain" description="NAD-dependent epimerase/dehydratase" evidence="3">
    <location>
        <begin position="14"/>
        <end position="258"/>
    </location>
</feature>
<reference evidence="4 5" key="1">
    <citation type="submission" date="2015-06" db="EMBL/GenBank/DDBJ databases">
        <title>Talaromyces atroroseus IBT 11181 draft genome.</title>
        <authorList>
            <person name="Rasmussen K.B."/>
            <person name="Rasmussen S."/>
            <person name="Petersen B."/>
            <person name="Sicheritz-Ponten T."/>
            <person name="Mortensen U.H."/>
            <person name="Thrane U."/>
        </authorList>
    </citation>
    <scope>NUCLEOTIDE SEQUENCE [LARGE SCALE GENOMIC DNA]</scope>
    <source>
        <strain evidence="4 5">IBT 11181</strain>
    </source>
</reference>
<gene>
    <name evidence="4" type="ORF">UA08_07384</name>
</gene>
<protein>
    <recommendedName>
        <fullName evidence="3">NAD-dependent epimerase/dehydratase domain-containing protein</fullName>
    </recommendedName>
</protein>
<dbReference type="EMBL" id="LFMY01000012">
    <property type="protein sequence ID" value="OKL57224.1"/>
    <property type="molecule type" value="Genomic_DNA"/>
</dbReference>
<dbReference type="PANTHER" id="PTHR10366">
    <property type="entry name" value="NAD DEPENDENT EPIMERASE/DEHYDRATASE"/>
    <property type="match status" value="1"/>
</dbReference>
<dbReference type="InterPro" id="IPR036291">
    <property type="entry name" value="NAD(P)-bd_dom_sf"/>
</dbReference>
<evidence type="ECO:0000256" key="1">
    <source>
        <dbReference type="ARBA" id="ARBA00023002"/>
    </source>
</evidence>
<dbReference type="RefSeq" id="XP_020117345.1">
    <property type="nucleotide sequence ID" value="XM_020262668.1"/>
</dbReference>
<sequence>MSEPKSTIPKGSWILITGANGFLASHTIKQFLGRGYNVRGTVRSLEKSSWLTGDVFKTYAGRGEFELVEVADLAIEHAFDNAVKGVSAIVHIASIGTFDPNPHNVVPQVVSGVTSLLEAALKEPSVQEFVYTSSIAASAIPIPSDTTHIGPDTWNETAKQLAWAPPPYDPSRGFLVYMASKVEAEKALWKFAHDKSPRFTVNSISPVSIMGEYLNKRHAETSYSFIKMIYDGRKKELALSPAVILNDVKDCALLHVAAVLDPEVRNARLVGWGEYCNWNDILAIMRRLYPERKFMDDIPGLSRLQLTTDCSQSLALLEKWNGQQSWRSLEQTVTDNMESILKWYP</sequence>
<keyword evidence="1" id="KW-0560">Oxidoreductase</keyword>
<name>A0A225AGH9_TALAT</name>
<dbReference type="Proteomes" id="UP000214365">
    <property type="component" value="Unassembled WGS sequence"/>
</dbReference>
<dbReference type="Pfam" id="PF01370">
    <property type="entry name" value="Epimerase"/>
    <property type="match status" value="1"/>
</dbReference>
<dbReference type="AlphaFoldDB" id="A0A225AGH9"/>
<comment type="similarity">
    <text evidence="2">Belongs to the NAD(P)-dependent epimerase/dehydratase family. Dihydroflavonol-4-reductase subfamily.</text>
</comment>
<dbReference type="Gene3D" id="3.40.50.720">
    <property type="entry name" value="NAD(P)-binding Rossmann-like Domain"/>
    <property type="match status" value="1"/>
</dbReference>
<evidence type="ECO:0000313" key="4">
    <source>
        <dbReference type="EMBL" id="OKL57224.1"/>
    </source>
</evidence>
<evidence type="ECO:0000259" key="3">
    <source>
        <dbReference type="Pfam" id="PF01370"/>
    </source>
</evidence>
<evidence type="ECO:0000256" key="2">
    <source>
        <dbReference type="ARBA" id="ARBA00023445"/>
    </source>
</evidence>
<dbReference type="GeneID" id="31007140"/>
<keyword evidence="5" id="KW-1185">Reference proteome</keyword>
<dbReference type="OrthoDB" id="2735536at2759"/>